<dbReference type="Pfam" id="PF13229">
    <property type="entry name" value="Beta_helix"/>
    <property type="match status" value="1"/>
</dbReference>
<dbReference type="Gene3D" id="2.160.20.10">
    <property type="entry name" value="Single-stranded right-handed beta-helix, Pectin lyase-like"/>
    <property type="match status" value="1"/>
</dbReference>
<keyword evidence="3" id="KW-1185">Reference proteome</keyword>
<feature type="domain" description="Right handed beta helix" evidence="1">
    <location>
        <begin position="78"/>
        <end position="223"/>
    </location>
</feature>
<name>A0ABV4NZP8_9GAMM</name>
<dbReference type="RefSeq" id="WP_371838762.1">
    <property type="nucleotide sequence ID" value="NZ_JBGMEK010000017.1"/>
</dbReference>
<reference evidence="2 3" key="1">
    <citation type="submission" date="2024-08" db="EMBL/GenBank/DDBJ databases">
        <authorList>
            <person name="Ishaq N."/>
        </authorList>
    </citation>
    <scope>NUCLEOTIDE SEQUENCE [LARGE SCALE GENOMIC DNA]</scope>
    <source>
        <strain evidence="2 3">DSM 18651</strain>
    </source>
</reference>
<comment type="caution">
    <text evidence="2">The sequence shown here is derived from an EMBL/GenBank/DDBJ whole genome shotgun (WGS) entry which is preliminary data.</text>
</comment>
<dbReference type="InterPro" id="IPR012334">
    <property type="entry name" value="Pectin_lyas_fold"/>
</dbReference>
<evidence type="ECO:0000313" key="3">
    <source>
        <dbReference type="Proteomes" id="UP001569428"/>
    </source>
</evidence>
<dbReference type="SUPFAM" id="SSF51126">
    <property type="entry name" value="Pectin lyase-like"/>
    <property type="match status" value="1"/>
</dbReference>
<dbReference type="InterPro" id="IPR006626">
    <property type="entry name" value="PbH1"/>
</dbReference>
<proteinExistence type="predicted"/>
<dbReference type="PROSITE" id="PS51257">
    <property type="entry name" value="PROKAR_LIPOPROTEIN"/>
    <property type="match status" value="1"/>
</dbReference>
<sequence>MKSLTHMGVAMAVMLASACSPGDQSVQKNALDVKANSDFQKQLLRKLISAKPGDVVLIPEGEFQINRSLSLNVDGVTIRGAGMDKSILSFKGQIQGAEGLLVNASDFTIENLAIEDTVGDALKVNEGENIIIRNIRVEWTNGPDTENGAYGIYPVQTKNTLVEGSIAIGASDAGIYVGQSRNVIVRNNHAEFNVAGIEVENTIGADVYDNVATNNTGGILVFNMPNLPQPGHGTRIYRNNIFKNNVANFGHEGTPVAAVPAGSGIVINSNDNVEIFNNDIADNDTANIIVSSYFTAGYYSDKSTQKDFDPYPEGIYIYDNHFTGGGESPDHLELKALKLARFGLGGSIPDVLWDGVVDRDKLVDGELPDSLKLCIDNADAGIVNVDFLNDYQNISTDISAHKCQLKKLPQIVLEFDQPANEGKTSSHLAVLEGANG</sequence>
<dbReference type="SMART" id="SM00710">
    <property type="entry name" value="PbH1"/>
    <property type="match status" value="8"/>
</dbReference>
<protein>
    <submittedName>
        <fullName evidence="2">Parallel beta-helix domain-containing protein</fullName>
    </submittedName>
</protein>
<accession>A0ABV4NZP8</accession>
<dbReference type="InterPro" id="IPR022442">
    <property type="entry name" value="SO_2930-like_dom"/>
</dbReference>
<dbReference type="EMBL" id="JBGMEK010000017">
    <property type="protein sequence ID" value="MFA0811194.1"/>
    <property type="molecule type" value="Genomic_DNA"/>
</dbReference>
<gene>
    <name evidence="2" type="ORF">ACCI49_09710</name>
</gene>
<organism evidence="2 3">
    <name type="scientific">Microbulbifer epialgicus</name>
    <dbReference type="NCBI Taxonomy" id="393907"/>
    <lineage>
        <taxon>Bacteria</taxon>
        <taxon>Pseudomonadati</taxon>
        <taxon>Pseudomonadota</taxon>
        <taxon>Gammaproteobacteria</taxon>
        <taxon>Cellvibrionales</taxon>
        <taxon>Microbulbiferaceae</taxon>
        <taxon>Microbulbifer</taxon>
    </lineage>
</organism>
<dbReference type="NCBIfam" id="TIGR03805">
    <property type="entry name" value="beta_helix_1"/>
    <property type="match status" value="1"/>
</dbReference>
<dbReference type="Proteomes" id="UP001569428">
    <property type="component" value="Unassembled WGS sequence"/>
</dbReference>
<dbReference type="InterPro" id="IPR039448">
    <property type="entry name" value="Beta_helix"/>
</dbReference>
<dbReference type="InterPro" id="IPR011050">
    <property type="entry name" value="Pectin_lyase_fold/virulence"/>
</dbReference>
<evidence type="ECO:0000313" key="2">
    <source>
        <dbReference type="EMBL" id="MFA0811194.1"/>
    </source>
</evidence>
<evidence type="ECO:0000259" key="1">
    <source>
        <dbReference type="Pfam" id="PF13229"/>
    </source>
</evidence>